<comment type="caution">
    <text evidence="2">The sequence shown here is derived from an EMBL/GenBank/DDBJ whole genome shotgun (WGS) entry which is preliminary data.</text>
</comment>
<dbReference type="NCBIfam" id="TIGR00762">
    <property type="entry name" value="DegV"/>
    <property type="match status" value="1"/>
</dbReference>
<dbReference type="PANTHER" id="PTHR33434:SF2">
    <property type="entry name" value="FATTY ACID-BINDING PROTEIN TM_1468"/>
    <property type="match status" value="1"/>
</dbReference>
<reference evidence="2 3" key="1">
    <citation type="journal article" date="2019" name="Int. J. Syst. Evol. Microbiol.">
        <title>The Global Catalogue of Microorganisms (GCM) 10K type strain sequencing project: providing services to taxonomists for standard genome sequencing and annotation.</title>
        <authorList>
            <consortium name="The Broad Institute Genomics Platform"/>
            <consortium name="The Broad Institute Genome Sequencing Center for Infectious Disease"/>
            <person name="Wu L."/>
            <person name="Ma J."/>
        </authorList>
    </citation>
    <scope>NUCLEOTIDE SEQUENCE [LARGE SCALE GENOMIC DNA]</scope>
    <source>
        <strain evidence="2 3">JCM 1417</strain>
    </source>
</reference>
<evidence type="ECO:0000256" key="1">
    <source>
        <dbReference type="ARBA" id="ARBA00023121"/>
    </source>
</evidence>
<dbReference type="Proteomes" id="UP001501047">
    <property type="component" value="Unassembled WGS sequence"/>
</dbReference>
<gene>
    <name evidence="2" type="ORF">GCM10008908_26870</name>
</gene>
<dbReference type="InterPro" id="IPR043168">
    <property type="entry name" value="DegV_C"/>
</dbReference>
<keyword evidence="3" id="KW-1185">Reference proteome</keyword>
<keyword evidence="1" id="KW-0446">Lipid-binding</keyword>
<evidence type="ECO:0000313" key="3">
    <source>
        <dbReference type="Proteomes" id="UP001501047"/>
    </source>
</evidence>
<dbReference type="RefSeq" id="WP_343826947.1">
    <property type="nucleotide sequence ID" value="NZ_BAAACI010000006.1"/>
</dbReference>
<sequence length="283" mass="31100">MKKVKIITDSTCDLPQDLVKSLGVHVIPLQVTINNNTYLDGVDIDVETFFQEMEKTEELPKTSQIPPAKFESIYKEYIHEEYEIISLHLSSKMSGTYQSALIAKDMVGNDKIHVIDSQNVTSGLGILVLKACKLRDEGKGAKEITSIINDIIPNIKSTLNFQSLDNLVKGGRLSKATAFVGGLLGIKLNLAVENGEMVVRDKVRGSKKALKCLIDYLDQCGISQDVTPIVLNATVDEENRSVLNGIIDYLKEHNIEFIESEVGCVVGTHSGKNACGIFFIGKN</sequence>
<accession>A0ABN1KT76</accession>
<dbReference type="Gene3D" id="3.40.50.10170">
    <property type="match status" value="1"/>
</dbReference>
<dbReference type="InterPro" id="IPR050270">
    <property type="entry name" value="DegV_domain_contain"/>
</dbReference>
<dbReference type="PROSITE" id="PS51482">
    <property type="entry name" value="DEGV"/>
    <property type="match status" value="1"/>
</dbReference>
<name>A0ABN1KT76_CLOSU</name>
<proteinExistence type="predicted"/>
<evidence type="ECO:0000313" key="2">
    <source>
        <dbReference type="EMBL" id="GAA0775379.1"/>
    </source>
</evidence>
<dbReference type="PANTHER" id="PTHR33434">
    <property type="entry name" value="DEGV DOMAIN-CONTAINING PROTEIN DR_1986-RELATED"/>
    <property type="match status" value="1"/>
</dbReference>
<organism evidence="2 3">
    <name type="scientific">Clostridium subterminale</name>
    <dbReference type="NCBI Taxonomy" id="1550"/>
    <lineage>
        <taxon>Bacteria</taxon>
        <taxon>Bacillati</taxon>
        <taxon>Bacillota</taxon>
        <taxon>Clostridia</taxon>
        <taxon>Eubacteriales</taxon>
        <taxon>Clostridiaceae</taxon>
        <taxon>Clostridium</taxon>
    </lineage>
</organism>
<dbReference type="Pfam" id="PF02645">
    <property type="entry name" value="DegV"/>
    <property type="match status" value="1"/>
</dbReference>
<dbReference type="InterPro" id="IPR003797">
    <property type="entry name" value="DegV"/>
</dbReference>
<protein>
    <submittedName>
        <fullName evidence="2">DegV family protein</fullName>
    </submittedName>
</protein>
<dbReference type="Gene3D" id="3.30.1180.10">
    <property type="match status" value="1"/>
</dbReference>
<dbReference type="EMBL" id="BAAACI010000006">
    <property type="protein sequence ID" value="GAA0775379.1"/>
    <property type="molecule type" value="Genomic_DNA"/>
</dbReference>
<dbReference type="SUPFAM" id="SSF82549">
    <property type="entry name" value="DAK1/DegV-like"/>
    <property type="match status" value="1"/>
</dbReference>